<sequence>MDLEVDVADVPTNWCHMPPEIKLMCIKTMSLMFRFAIWCTSTVEREFINSEKRDLKEVAIINGSLQVYDEDRELKIKTKFDEVEDIEKNRLLLKYILTSCNIETFYLEKSFLDLPQFLDKLVANESVQITYLMSERAPLFDNGWLRFILKKSWKSVSEIDLHWATHVVAQDVDAMFKIASINHAGSVKLHRTGNKYAHMYIKKLIEHDAKINTMYHTEFPYDYERQRNAALKKVNVLRNRFKDREMYIQHLNSAIIVSIFRSFINNNMLLRTNNPEKEIVLRVQDLNIGFFEVSATVVPANLPAEQYLEYLNLVDVDY</sequence>
<reference evidence="1" key="1">
    <citation type="submission" date="2007-07" db="EMBL/GenBank/DDBJ databases">
        <title>PCAP assembly of the Caenorhabditis remanei genome.</title>
        <authorList>
            <consortium name="The Caenorhabditis remanei Sequencing Consortium"/>
            <person name="Wilson R.K."/>
        </authorList>
    </citation>
    <scope>NUCLEOTIDE SEQUENCE [LARGE SCALE GENOMIC DNA]</scope>
    <source>
        <strain evidence="1">PB4641</strain>
    </source>
</reference>
<dbReference type="RefSeq" id="XP_003118065.2">
    <property type="nucleotide sequence ID" value="XM_003118017.2"/>
</dbReference>
<protein>
    <recommendedName>
        <fullName evidence="3">DUF38 domain-containing protein</fullName>
    </recommendedName>
</protein>
<proteinExistence type="predicted"/>
<evidence type="ECO:0008006" key="3">
    <source>
        <dbReference type="Google" id="ProtNLM"/>
    </source>
</evidence>
<dbReference type="OrthoDB" id="5911167at2759"/>
<gene>
    <name evidence="1" type="ORF">CRE_00374</name>
</gene>
<dbReference type="AlphaFoldDB" id="E3LET3"/>
<name>E3LET3_CAERE</name>
<dbReference type="GeneID" id="9823837"/>
<evidence type="ECO:0000313" key="1">
    <source>
        <dbReference type="EMBL" id="EFO82663.1"/>
    </source>
</evidence>
<accession>E3LET3</accession>
<dbReference type="InParanoid" id="E3LET3"/>
<organism evidence="2">
    <name type="scientific">Caenorhabditis remanei</name>
    <name type="common">Caenorhabditis vulgaris</name>
    <dbReference type="NCBI Taxonomy" id="31234"/>
    <lineage>
        <taxon>Eukaryota</taxon>
        <taxon>Metazoa</taxon>
        <taxon>Ecdysozoa</taxon>
        <taxon>Nematoda</taxon>
        <taxon>Chromadorea</taxon>
        <taxon>Rhabditida</taxon>
        <taxon>Rhabditina</taxon>
        <taxon>Rhabditomorpha</taxon>
        <taxon>Rhabditoidea</taxon>
        <taxon>Rhabditidae</taxon>
        <taxon>Peloderinae</taxon>
        <taxon>Caenorhabditis</taxon>
    </lineage>
</organism>
<dbReference type="Proteomes" id="UP000008281">
    <property type="component" value="Unassembled WGS sequence"/>
</dbReference>
<dbReference type="CTD" id="9823837"/>
<keyword evidence="2" id="KW-1185">Reference proteome</keyword>
<dbReference type="KEGG" id="crq:GCK72_024147"/>
<evidence type="ECO:0000313" key="2">
    <source>
        <dbReference type="Proteomes" id="UP000008281"/>
    </source>
</evidence>
<dbReference type="HOGENOM" id="CLU_875042_0_0_1"/>
<dbReference type="EMBL" id="DS268407">
    <property type="protein sequence ID" value="EFO82663.1"/>
    <property type="molecule type" value="Genomic_DNA"/>
</dbReference>